<evidence type="ECO:0000313" key="2">
    <source>
        <dbReference type="Proteomes" id="UP001159363"/>
    </source>
</evidence>
<comment type="caution">
    <text evidence="1">The sequence shown here is derived from an EMBL/GenBank/DDBJ whole genome shotgun (WGS) entry which is preliminary data.</text>
</comment>
<keyword evidence="2" id="KW-1185">Reference proteome</keyword>
<sequence length="184" mass="20435">MAITMKKDIFLSNKENKQSFIIYMCNKLEAVGCTTKQADADVTIVTEGVASAQKYPTAIIGEDTDLFILLIHYVNIQCCDIFIFPEPKKSSRYVTVYDIKQIRQRLGEEVCSHILFAHALLGCETTSKPCGFGKTDTIKLLKKNDIFKKNAAVFKSGGKSKEEIQAAGHAAMVSVHWIHWGNAG</sequence>
<dbReference type="EMBL" id="JARBHB010000004">
    <property type="protein sequence ID" value="KAJ8887613.1"/>
    <property type="molecule type" value="Genomic_DNA"/>
</dbReference>
<accession>A0ABQ9HTA1</accession>
<organism evidence="1 2">
    <name type="scientific">Dryococelus australis</name>
    <dbReference type="NCBI Taxonomy" id="614101"/>
    <lineage>
        <taxon>Eukaryota</taxon>
        <taxon>Metazoa</taxon>
        <taxon>Ecdysozoa</taxon>
        <taxon>Arthropoda</taxon>
        <taxon>Hexapoda</taxon>
        <taxon>Insecta</taxon>
        <taxon>Pterygota</taxon>
        <taxon>Neoptera</taxon>
        <taxon>Polyneoptera</taxon>
        <taxon>Phasmatodea</taxon>
        <taxon>Verophasmatodea</taxon>
        <taxon>Anareolatae</taxon>
        <taxon>Phasmatidae</taxon>
        <taxon>Eurycanthinae</taxon>
        <taxon>Dryococelus</taxon>
    </lineage>
</organism>
<evidence type="ECO:0000313" key="1">
    <source>
        <dbReference type="EMBL" id="KAJ8887613.1"/>
    </source>
</evidence>
<dbReference type="Proteomes" id="UP001159363">
    <property type="component" value="Chromosome X"/>
</dbReference>
<gene>
    <name evidence="1" type="ORF">PR048_013830</name>
</gene>
<protein>
    <submittedName>
        <fullName evidence="1">Uncharacterized protein</fullName>
    </submittedName>
</protein>
<name>A0ABQ9HTA1_9NEOP</name>
<reference evidence="1 2" key="1">
    <citation type="submission" date="2023-02" db="EMBL/GenBank/DDBJ databases">
        <title>LHISI_Scaffold_Assembly.</title>
        <authorList>
            <person name="Stuart O.P."/>
            <person name="Cleave R."/>
            <person name="Magrath M.J.L."/>
            <person name="Mikheyev A.S."/>
        </authorList>
    </citation>
    <scope>NUCLEOTIDE SEQUENCE [LARGE SCALE GENOMIC DNA]</scope>
    <source>
        <strain evidence="1">Daus_M_001</strain>
        <tissue evidence="1">Leg muscle</tissue>
    </source>
</reference>
<proteinExistence type="predicted"/>